<sequence length="783" mass="90788">MNDIYDIISENQDTYVQKDNKQDELLNELKTTSQLKKRYLNKDNKYNKKYLFINRNRPQQNYHFKRSFNSTEGYDEIEKYIPIESKLVSLLCPVLNYYAIRVYLSEEIIKEIVKLPNVIHCEKSTTSENYDYKYNTYNDDINNIYYNREEILKETGWSGLNVQENKINYNLTSSHLSLISQNKANSTSLYDNNYYYPSSSGKGINIYFIDAGLYTPLLIDDFDQYKGTENERTITCDARFYSGITYDVNSIDDCIIDEDIYHGTEVAAVAAGTINGVAKKANIHMLATSYAKEDDLLALEHVKQHGILHKSIINISRGHTSYSKVIQDKIDELIKLGYIIFVAAGNNSMNTCFGNRYYASYNNVISVGAIDNINLKDNMSSIYRRPTWSNYGRCITINAPGYINFVSASNEYLFTDSGTSFSTPIVSGVAATIMSEHPDIEYNYESMRDLLTKDLSLKNIITGLEIYGTPNRFINNGKKLIYEPPRCDDPSGKNKCSKNECCSKTGFCVDPDSNEFSNLKSLCYIENGCHNNYGICHSLRCDHPLREYDCGKDECCSKDGKCVNIFNDSEYSCFIENDCQIEFSDQCLSLEYNEKYGDEYQDRIIDFACVHELEPYQICNFDFDNGFYNKLYFMNKCELYRKAKCEEFFKSPFTYAPSCIKAIKNHKYSLLNSLPLIQMNYIKAAHNLICARMDDQLPESMCNIAEVIFIYRFFYPDKPMLQKACEYETCREAIYNYFNVIYLQYKQITEFNESLKFMEEGYETYLNFLNSEECFSLNNMNIN</sequence>
<evidence type="ECO:0000256" key="1">
    <source>
        <dbReference type="ARBA" id="ARBA00011073"/>
    </source>
</evidence>
<dbReference type="InterPro" id="IPR015500">
    <property type="entry name" value="Peptidase_S8_subtilisin-rel"/>
</dbReference>
<feature type="active site" description="Charge relay system" evidence="5">
    <location>
        <position position="420"/>
    </location>
</feature>
<dbReference type="EMBL" id="MCFG01000171">
    <property type="protein sequence ID" value="ORX79575.1"/>
    <property type="molecule type" value="Genomic_DNA"/>
</dbReference>
<evidence type="ECO:0000259" key="6">
    <source>
        <dbReference type="Pfam" id="PF00082"/>
    </source>
</evidence>
<reference evidence="7 8" key="2">
    <citation type="submission" date="2016-08" db="EMBL/GenBank/DDBJ databases">
        <title>Pervasive Adenine N6-methylation of Active Genes in Fungi.</title>
        <authorList>
            <consortium name="DOE Joint Genome Institute"/>
            <person name="Mondo S.J."/>
            <person name="Dannebaum R.O."/>
            <person name="Kuo R.C."/>
            <person name="Labutti K."/>
            <person name="Haridas S."/>
            <person name="Kuo A."/>
            <person name="Salamov A."/>
            <person name="Ahrendt S.R."/>
            <person name="Lipzen A."/>
            <person name="Sullivan W."/>
            <person name="Andreopoulos W.B."/>
            <person name="Clum A."/>
            <person name="Lindquist E."/>
            <person name="Daum C."/>
            <person name="Ramamoorthy G.K."/>
            <person name="Gryganskyi A."/>
            <person name="Culley D."/>
            <person name="Magnuson J.K."/>
            <person name="James T.Y."/>
            <person name="O'Malley M.A."/>
            <person name="Stajich J.E."/>
            <person name="Spatafora J.W."/>
            <person name="Visel A."/>
            <person name="Grigoriev I.V."/>
        </authorList>
    </citation>
    <scope>NUCLEOTIDE SEQUENCE [LARGE SCALE GENOMIC DNA]</scope>
    <source>
        <strain evidence="7 8">S4</strain>
    </source>
</reference>
<comment type="caution">
    <text evidence="7">The sequence shown here is derived from an EMBL/GenBank/DDBJ whole genome shotgun (WGS) entry which is preliminary data.</text>
</comment>
<organism evidence="7 8">
    <name type="scientific">Anaeromyces robustus</name>
    <dbReference type="NCBI Taxonomy" id="1754192"/>
    <lineage>
        <taxon>Eukaryota</taxon>
        <taxon>Fungi</taxon>
        <taxon>Fungi incertae sedis</taxon>
        <taxon>Chytridiomycota</taxon>
        <taxon>Chytridiomycota incertae sedis</taxon>
        <taxon>Neocallimastigomycetes</taxon>
        <taxon>Neocallimastigales</taxon>
        <taxon>Neocallimastigaceae</taxon>
        <taxon>Anaeromyces</taxon>
    </lineage>
</organism>
<dbReference type="GO" id="GO:0006508">
    <property type="term" value="P:proteolysis"/>
    <property type="evidence" value="ECO:0007669"/>
    <property type="project" value="UniProtKB-KW"/>
</dbReference>
<protein>
    <submittedName>
        <fullName evidence="7">Subtilisin-like protein</fullName>
    </submittedName>
</protein>
<keyword evidence="2 5" id="KW-0645">Protease</keyword>
<dbReference type="PANTHER" id="PTHR43806:SF11">
    <property type="entry name" value="CEREVISIN-RELATED"/>
    <property type="match status" value="1"/>
</dbReference>
<dbReference type="GO" id="GO:0005615">
    <property type="term" value="C:extracellular space"/>
    <property type="evidence" value="ECO:0007669"/>
    <property type="project" value="TreeGrafter"/>
</dbReference>
<gene>
    <name evidence="7" type="ORF">BCR32DRAFT_328086</name>
</gene>
<dbReference type="PANTHER" id="PTHR43806">
    <property type="entry name" value="PEPTIDASE S8"/>
    <property type="match status" value="1"/>
</dbReference>
<comment type="similarity">
    <text evidence="1 5">Belongs to the peptidase S8 family.</text>
</comment>
<dbReference type="STRING" id="1754192.A0A1Y1X1N4"/>
<evidence type="ECO:0000256" key="3">
    <source>
        <dbReference type="ARBA" id="ARBA00022801"/>
    </source>
</evidence>
<dbReference type="PROSITE" id="PS00138">
    <property type="entry name" value="SUBTILASE_SER"/>
    <property type="match status" value="1"/>
</dbReference>
<dbReference type="InterPro" id="IPR036852">
    <property type="entry name" value="Peptidase_S8/S53_dom_sf"/>
</dbReference>
<dbReference type="GO" id="GO:0004252">
    <property type="term" value="F:serine-type endopeptidase activity"/>
    <property type="evidence" value="ECO:0007669"/>
    <property type="project" value="UniProtKB-UniRule"/>
</dbReference>
<feature type="active site" description="Charge relay system" evidence="5">
    <location>
        <position position="210"/>
    </location>
</feature>
<dbReference type="PRINTS" id="PR00723">
    <property type="entry name" value="SUBTILISIN"/>
</dbReference>
<dbReference type="InterPro" id="IPR000209">
    <property type="entry name" value="Peptidase_S8/S53_dom"/>
</dbReference>
<dbReference type="SUPFAM" id="SSF52743">
    <property type="entry name" value="Subtilisin-like"/>
    <property type="match status" value="1"/>
</dbReference>
<feature type="domain" description="Peptidase S8/S53" evidence="6">
    <location>
        <begin position="251"/>
        <end position="453"/>
    </location>
</feature>
<name>A0A1Y1X1N4_9FUNG</name>
<evidence type="ECO:0000313" key="8">
    <source>
        <dbReference type="Proteomes" id="UP000193944"/>
    </source>
</evidence>
<dbReference type="Gene3D" id="3.40.50.200">
    <property type="entry name" value="Peptidase S8/S53 domain"/>
    <property type="match status" value="1"/>
</dbReference>
<dbReference type="Proteomes" id="UP000193944">
    <property type="component" value="Unassembled WGS sequence"/>
</dbReference>
<evidence type="ECO:0000256" key="5">
    <source>
        <dbReference type="PROSITE-ProRule" id="PRU01240"/>
    </source>
</evidence>
<dbReference type="InterPro" id="IPR023828">
    <property type="entry name" value="Peptidase_S8_Ser-AS"/>
</dbReference>
<evidence type="ECO:0000256" key="2">
    <source>
        <dbReference type="ARBA" id="ARBA00022670"/>
    </source>
</evidence>
<reference evidence="7 8" key="1">
    <citation type="submission" date="2016-08" db="EMBL/GenBank/DDBJ databases">
        <title>A Parts List for Fungal Cellulosomes Revealed by Comparative Genomics.</title>
        <authorList>
            <consortium name="DOE Joint Genome Institute"/>
            <person name="Haitjema C.H."/>
            <person name="Gilmore S.P."/>
            <person name="Henske J.K."/>
            <person name="Solomon K.V."/>
            <person name="De Groot R."/>
            <person name="Kuo A."/>
            <person name="Mondo S.J."/>
            <person name="Salamov A.A."/>
            <person name="Labutti K."/>
            <person name="Zhao Z."/>
            <person name="Chiniquy J."/>
            <person name="Barry K."/>
            <person name="Brewer H.M."/>
            <person name="Purvine S.O."/>
            <person name="Wright A.T."/>
            <person name="Boxma B."/>
            <person name="Van Alen T."/>
            <person name="Hackstein J.H."/>
            <person name="Baker S.E."/>
            <person name="Grigoriev I.V."/>
            <person name="O'Malley M.A."/>
        </authorList>
    </citation>
    <scope>NUCLEOTIDE SEQUENCE [LARGE SCALE GENOMIC DNA]</scope>
    <source>
        <strain evidence="7 8">S4</strain>
    </source>
</reference>
<dbReference type="InterPro" id="IPR050131">
    <property type="entry name" value="Peptidase_S8_subtilisin-like"/>
</dbReference>
<keyword evidence="8" id="KW-1185">Reference proteome</keyword>
<dbReference type="Pfam" id="PF00082">
    <property type="entry name" value="Peptidase_S8"/>
    <property type="match status" value="1"/>
</dbReference>
<proteinExistence type="inferred from homology"/>
<keyword evidence="3 5" id="KW-0378">Hydrolase</keyword>
<dbReference type="AlphaFoldDB" id="A0A1Y1X1N4"/>
<dbReference type="OrthoDB" id="206201at2759"/>
<keyword evidence="4 5" id="KW-0720">Serine protease</keyword>
<evidence type="ECO:0000256" key="4">
    <source>
        <dbReference type="ARBA" id="ARBA00022825"/>
    </source>
</evidence>
<evidence type="ECO:0000313" key="7">
    <source>
        <dbReference type="EMBL" id="ORX79575.1"/>
    </source>
</evidence>
<accession>A0A1Y1X1N4</accession>
<feature type="active site" description="Charge relay system" evidence="5">
    <location>
        <position position="262"/>
    </location>
</feature>
<dbReference type="PROSITE" id="PS51892">
    <property type="entry name" value="SUBTILASE"/>
    <property type="match status" value="1"/>
</dbReference>